<dbReference type="InterPro" id="IPR011990">
    <property type="entry name" value="TPR-like_helical_dom_sf"/>
</dbReference>
<dbReference type="SUPFAM" id="SSF48452">
    <property type="entry name" value="TPR-like"/>
    <property type="match status" value="1"/>
</dbReference>
<organism evidence="3 4">
    <name type="scientific">Beta vulgaris subsp. vulgaris</name>
    <name type="common">Beet</name>
    <dbReference type="NCBI Taxonomy" id="3555"/>
    <lineage>
        <taxon>Eukaryota</taxon>
        <taxon>Viridiplantae</taxon>
        <taxon>Streptophyta</taxon>
        <taxon>Embryophyta</taxon>
        <taxon>Tracheophyta</taxon>
        <taxon>Spermatophyta</taxon>
        <taxon>Magnoliopsida</taxon>
        <taxon>eudicotyledons</taxon>
        <taxon>Gunneridae</taxon>
        <taxon>Pentapetalae</taxon>
        <taxon>Caryophyllales</taxon>
        <taxon>Chenopodiaceae</taxon>
        <taxon>Betoideae</taxon>
        <taxon>Beta</taxon>
    </lineage>
</organism>
<proteinExistence type="predicted"/>
<dbReference type="GO" id="GO:0030992">
    <property type="term" value="C:intraciliary transport particle B"/>
    <property type="evidence" value="ECO:0007669"/>
    <property type="project" value="TreeGrafter"/>
</dbReference>
<dbReference type="Gramene" id="KMS65211">
    <property type="protein sequence ID" value="KMS65211"/>
    <property type="gene ID" value="BVRB_038280"/>
</dbReference>
<feature type="non-terminal residue" evidence="3">
    <location>
        <position position="1"/>
    </location>
</feature>
<evidence type="ECO:0000313" key="4">
    <source>
        <dbReference type="Proteomes" id="UP000035740"/>
    </source>
</evidence>
<keyword evidence="4" id="KW-1185">Reference proteome</keyword>
<dbReference type="InterPro" id="IPR039941">
    <property type="entry name" value="TT30"/>
</dbReference>
<dbReference type="GO" id="GO:0120170">
    <property type="term" value="F:intraciliary transport particle B binding"/>
    <property type="evidence" value="ECO:0007669"/>
    <property type="project" value="TreeGrafter"/>
</dbReference>
<name>A0A0J7YNQ5_BETVV</name>
<keyword evidence="1" id="KW-0677">Repeat</keyword>
<evidence type="ECO:0000256" key="2">
    <source>
        <dbReference type="ARBA" id="ARBA00022803"/>
    </source>
</evidence>
<evidence type="ECO:0000256" key="1">
    <source>
        <dbReference type="ARBA" id="ARBA00022737"/>
    </source>
</evidence>
<accession>A0A0J7YNQ5</accession>
<gene>
    <name evidence="3" type="ORF">BVRB_038280</name>
</gene>
<dbReference type="Gene3D" id="1.25.40.10">
    <property type="entry name" value="Tetratricopeptide repeat domain"/>
    <property type="match status" value="1"/>
</dbReference>
<protein>
    <submittedName>
        <fullName evidence="3">Uncharacterized protein</fullName>
    </submittedName>
</protein>
<evidence type="ECO:0000313" key="3">
    <source>
        <dbReference type="EMBL" id="KMS65211.1"/>
    </source>
</evidence>
<dbReference type="Proteomes" id="UP000035740">
    <property type="component" value="Unassembled WGS sequence"/>
</dbReference>
<dbReference type="EMBL" id="KQ112740">
    <property type="protein sequence ID" value="KMS65211.1"/>
    <property type="molecule type" value="Genomic_DNA"/>
</dbReference>
<dbReference type="AlphaFoldDB" id="A0A0J7YNQ5"/>
<dbReference type="OrthoDB" id="1904289at2759"/>
<sequence length="140" mass="15977">AANTYEEIVKHHQGIDEYRVYYAQSLYKAGMYDQALRVCYSITDPQHSRKVVLVQAAIKYELNDLVGCRALIDESLPRSDPDAATTDACIAFKDERFEEAINRLADAKNQIGYLPDISYNTALCYYKLGYPNHNCRLQAE</sequence>
<keyword evidence="2" id="KW-0802">TPR repeat</keyword>
<reference evidence="3 4" key="1">
    <citation type="journal article" date="2014" name="Nature">
        <title>The genome of the recently domesticated crop plant sugar beet (Beta vulgaris).</title>
        <authorList>
            <person name="Dohm J.C."/>
            <person name="Minoche A.E."/>
            <person name="Holtgrawe D."/>
            <person name="Capella-Gutierrez S."/>
            <person name="Zakrzewski F."/>
            <person name="Tafer H."/>
            <person name="Rupp O."/>
            <person name="Sorensen T.R."/>
            <person name="Stracke R."/>
            <person name="Reinhardt R."/>
            <person name="Goesmann A."/>
            <person name="Kraft T."/>
            <person name="Schulz B."/>
            <person name="Stadler P.F."/>
            <person name="Schmidt T."/>
            <person name="Gabaldon T."/>
            <person name="Lehrach H."/>
            <person name="Weisshaar B."/>
            <person name="Himmelbauer H."/>
        </authorList>
    </citation>
    <scope>NUCLEOTIDE SEQUENCE [LARGE SCALE GENOMIC DNA]</scope>
    <source>
        <tissue evidence="3">Taproot</tissue>
    </source>
</reference>
<dbReference type="PANTHER" id="PTHR20931">
    <property type="entry name" value="TETRATRICOPEPTIDE REPEAT PROTEIN 30"/>
    <property type="match status" value="1"/>
</dbReference>
<dbReference type="PANTHER" id="PTHR20931:SF0">
    <property type="entry name" value="TETRATRICOPEPTIDE REPEAT PROTEIN 30"/>
    <property type="match status" value="1"/>
</dbReference>